<organism evidence="1 2">
    <name type="scientific">Cirrhinus molitorella</name>
    <name type="common">mud carp</name>
    <dbReference type="NCBI Taxonomy" id="172907"/>
    <lineage>
        <taxon>Eukaryota</taxon>
        <taxon>Metazoa</taxon>
        <taxon>Chordata</taxon>
        <taxon>Craniata</taxon>
        <taxon>Vertebrata</taxon>
        <taxon>Euteleostomi</taxon>
        <taxon>Actinopterygii</taxon>
        <taxon>Neopterygii</taxon>
        <taxon>Teleostei</taxon>
        <taxon>Ostariophysi</taxon>
        <taxon>Cypriniformes</taxon>
        <taxon>Cyprinidae</taxon>
        <taxon>Labeoninae</taxon>
        <taxon>Labeonini</taxon>
        <taxon>Cirrhinus</taxon>
    </lineage>
</organism>
<evidence type="ECO:0000313" key="2">
    <source>
        <dbReference type="Proteomes" id="UP001558613"/>
    </source>
</evidence>
<name>A0ABR3N4S3_9TELE</name>
<evidence type="ECO:0000313" key="1">
    <source>
        <dbReference type="EMBL" id="KAL1271939.1"/>
    </source>
</evidence>
<comment type="caution">
    <text evidence="1">The sequence shown here is derived from an EMBL/GenBank/DDBJ whole genome shotgun (WGS) entry which is preliminary data.</text>
</comment>
<accession>A0ABR3N4S3</accession>
<proteinExistence type="predicted"/>
<dbReference type="Proteomes" id="UP001558613">
    <property type="component" value="Unassembled WGS sequence"/>
</dbReference>
<dbReference type="EMBL" id="JAYMGO010000007">
    <property type="protein sequence ID" value="KAL1271939.1"/>
    <property type="molecule type" value="Genomic_DNA"/>
</dbReference>
<protein>
    <submittedName>
        <fullName evidence="1">Uncharacterized protein</fullName>
    </submittedName>
</protein>
<gene>
    <name evidence="1" type="ORF">QQF64_030955</name>
</gene>
<sequence>MAEIKEEPCAFIWNQSITSSALKFMVKESCLFSSAPAQSKAVWTHILTAPIHYKGSIDEQVMQCYISPNLKKKLIYILDNLRG</sequence>
<keyword evidence="2" id="KW-1185">Reference proteome</keyword>
<reference evidence="1 2" key="1">
    <citation type="submission" date="2023-09" db="EMBL/GenBank/DDBJ databases">
        <authorList>
            <person name="Wang M."/>
        </authorList>
    </citation>
    <scope>NUCLEOTIDE SEQUENCE [LARGE SCALE GENOMIC DNA]</scope>
    <source>
        <strain evidence="1">GT-2023</strain>
        <tissue evidence="1">Liver</tissue>
    </source>
</reference>